<dbReference type="GO" id="GO:0004252">
    <property type="term" value="F:serine-type endopeptidase activity"/>
    <property type="evidence" value="ECO:0007669"/>
    <property type="project" value="InterPro"/>
</dbReference>
<dbReference type="EMBL" id="AP021875">
    <property type="protein sequence ID" value="BBO72863.1"/>
    <property type="molecule type" value="Genomic_DNA"/>
</dbReference>
<dbReference type="PANTHER" id="PTHR43731:SF14">
    <property type="entry name" value="PRESENILIN-ASSOCIATED RHOMBOID-LIKE PROTEIN, MITOCHONDRIAL"/>
    <property type="match status" value="1"/>
</dbReference>
<dbReference type="InterPro" id="IPR050925">
    <property type="entry name" value="Rhomboid_protease_S54"/>
</dbReference>
<feature type="transmembrane region" description="Helical" evidence="7">
    <location>
        <begin position="54"/>
        <end position="72"/>
    </location>
</feature>
<evidence type="ECO:0000256" key="4">
    <source>
        <dbReference type="ARBA" id="ARBA00022801"/>
    </source>
</evidence>
<comment type="similarity">
    <text evidence="2">Belongs to the peptidase S54 family.</text>
</comment>
<feature type="transmembrane region" description="Helical" evidence="7">
    <location>
        <begin position="256"/>
        <end position="279"/>
    </location>
</feature>
<evidence type="ECO:0000256" key="5">
    <source>
        <dbReference type="ARBA" id="ARBA00022989"/>
    </source>
</evidence>
<keyword evidence="10" id="KW-1185">Reference proteome</keyword>
<dbReference type="GO" id="GO:0006508">
    <property type="term" value="P:proteolysis"/>
    <property type="evidence" value="ECO:0007669"/>
    <property type="project" value="UniProtKB-KW"/>
</dbReference>
<organism evidence="9 10">
    <name type="scientific">Desulfosarcina widdelii</name>
    <dbReference type="NCBI Taxonomy" id="947919"/>
    <lineage>
        <taxon>Bacteria</taxon>
        <taxon>Pseudomonadati</taxon>
        <taxon>Thermodesulfobacteriota</taxon>
        <taxon>Desulfobacteria</taxon>
        <taxon>Desulfobacterales</taxon>
        <taxon>Desulfosarcinaceae</taxon>
        <taxon>Desulfosarcina</taxon>
    </lineage>
</organism>
<feature type="transmembrane region" description="Helical" evidence="7">
    <location>
        <begin position="174"/>
        <end position="190"/>
    </location>
</feature>
<proteinExistence type="inferred from homology"/>
<dbReference type="Pfam" id="PF01694">
    <property type="entry name" value="Rhomboid"/>
    <property type="match status" value="1"/>
</dbReference>
<keyword evidence="6 7" id="KW-0472">Membrane</keyword>
<dbReference type="InterPro" id="IPR022764">
    <property type="entry name" value="Peptidase_S54_rhomboid_dom"/>
</dbReference>
<evidence type="ECO:0000256" key="1">
    <source>
        <dbReference type="ARBA" id="ARBA00004141"/>
    </source>
</evidence>
<keyword evidence="3 7" id="KW-0812">Transmembrane</keyword>
<dbReference type="PANTHER" id="PTHR43731">
    <property type="entry name" value="RHOMBOID PROTEASE"/>
    <property type="match status" value="1"/>
</dbReference>
<feature type="transmembrane region" description="Helical" evidence="7">
    <location>
        <begin position="202"/>
        <end position="220"/>
    </location>
</feature>
<protein>
    <submittedName>
        <fullName evidence="9">Rhomboid family intramembrane serine protease</fullName>
    </submittedName>
</protein>
<accession>A0A5K7YY74</accession>
<evidence type="ECO:0000256" key="6">
    <source>
        <dbReference type="ARBA" id="ARBA00023136"/>
    </source>
</evidence>
<evidence type="ECO:0000313" key="9">
    <source>
        <dbReference type="EMBL" id="BBO72863.1"/>
    </source>
</evidence>
<dbReference type="Gene3D" id="1.20.1540.10">
    <property type="entry name" value="Rhomboid-like"/>
    <property type="match status" value="1"/>
</dbReference>
<dbReference type="RefSeq" id="WP_155302027.1">
    <property type="nucleotide sequence ID" value="NZ_AP021875.1"/>
</dbReference>
<sequence>MNNPASSKGPLLCPRCRKLVSADESRCPYCGLTAPGSRWRHGLGTSLLMDGNRLIRAILVVNVVFYLLTLMLSGRGMHLSANPLAFLAPSSRGLMALGATGTIPIDGYHRWWTLIAASYLHGGLLHILFNMLAFRQLAPFIVQTYGTHRMLAIYTLTGAAGFLLSYLAGVRFTIGASAAICGLIGAALYYGKSRGGLYGQAVYRQVGGWALFIILFGFIVPGINNWAHGGGMVTGILLGLALGYRERKRETAVHRWLGILCFFSTLFVLVWAVFSALVLR</sequence>
<evidence type="ECO:0000256" key="7">
    <source>
        <dbReference type="SAM" id="Phobius"/>
    </source>
</evidence>
<gene>
    <name evidence="9" type="ORF">DSCW_02800</name>
</gene>
<feature type="transmembrane region" description="Helical" evidence="7">
    <location>
        <begin position="111"/>
        <end position="129"/>
    </location>
</feature>
<dbReference type="GO" id="GO:0016020">
    <property type="term" value="C:membrane"/>
    <property type="evidence" value="ECO:0007669"/>
    <property type="project" value="UniProtKB-SubCell"/>
</dbReference>
<dbReference type="KEGG" id="dwd:DSCW_02800"/>
<comment type="subcellular location">
    <subcellularLocation>
        <location evidence="1">Membrane</location>
        <topology evidence="1">Multi-pass membrane protein</topology>
    </subcellularLocation>
</comment>
<feature type="transmembrane region" description="Helical" evidence="7">
    <location>
        <begin position="226"/>
        <end position="244"/>
    </location>
</feature>
<evidence type="ECO:0000256" key="2">
    <source>
        <dbReference type="ARBA" id="ARBA00009045"/>
    </source>
</evidence>
<evidence type="ECO:0000256" key="3">
    <source>
        <dbReference type="ARBA" id="ARBA00022692"/>
    </source>
</evidence>
<dbReference type="AlphaFoldDB" id="A0A5K7YY74"/>
<feature type="transmembrane region" description="Helical" evidence="7">
    <location>
        <begin position="150"/>
        <end position="168"/>
    </location>
</feature>
<feature type="domain" description="Peptidase S54 rhomboid" evidence="8">
    <location>
        <begin position="109"/>
        <end position="244"/>
    </location>
</feature>
<dbReference type="InterPro" id="IPR035952">
    <property type="entry name" value="Rhomboid-like_sf"/>
</dbReference>
<keyword evidence="4" id="KW-0378">Hydrolase</keyword>
<dbReference type="Proteomes" id="UP000427769">
    <property type="component" value="Chromosome"/>
</dbReference>
<dbReference type="OrthoDB" id="9813074at2"/>
<reference evidence="9 10" key="1">
    <citation type="submission" date="2019-11" db="EMBL/GenBank/DDBJ databases">
        <title>Comparative genomics of hydrocarbon-degrading Desulfosarcina strains.</title>
        <authorList>
            <person name="Watanabe M."/>
            <person name="Kojima H."/>
            <person name="Fukui M."/>
        </authorList>
    </citation>
    <scope>NUCLEOTIDE SEQUENCE [LARGE SCALE GENOMIC DNA]</scope>
    <source>
        <strain evidence="9 10">PP31</strain>
    </source>
</reference>
<name>A0A5K7YY74_9BACT</name>
<evidence type="ECO:0000259" key="8">
    <source>
        <dbReference type="Pfam" id="PF01694"/>
    </source>
</evidence>
<keyword evidence="9" id="KW-0645">Protease</keyword>
<keyword evidence="5 7" id="KW-1133">Transmembrane helix</keyword>
<dbReference type="SUPFAM" id="SSF144091">
    <property type="entry name" value="Rhomboid-like"/>
    <property type="match status" value="1"/>
</dbReference>
<evidence type="ECO:0000313" key="10">
    <source>
        <dbReference type="Proteomes" id="UP000427769"/>
    </source>
</evidence>